<reference evidence="2" key="1">
    <citation type="submission" date="2024-02" db="EMBL/GenBank/DDBJ databases">
        <authorList>
            <consortium name="ELIXIR-Norway"/>
            <consortium name="Elixir Norway"/>
        </authorList>
    </citation>
    <scope>NUCLEOTIDE SEQUENCE</scope>
</reference>
<feature type="compositionally biased region" description="Low complexity" evidence="1">
    <location>
        <begin position="158"/>
        <end position="167"/>
    </location>
</feature>
<evidence type="ECO:0000313" key="3">
    <source>
        <dbReference type="Proteomes" id="UP001497512"/>
    </source>
</evidence>
<proteinExistence type="predicted"/>
<protein>
    <submittedName>
        <fullName evidence="2">Uncharacterized protein</fullName>
    </submittedName>
</protein>
<evidence type="ECO:0000313" key="2">
    <source>
        <dbReference type="EMBL" id="CAK9225550.1"/>
    </source>
</evidence>
<evidence type="ECO:0000256" key="1">
    <source>
        <dbReference type="SAM" id="MobiDB-lite"/>
    </source>
</evidence>
<accession>A0ABP0UMC2</accession>
<name>A0ABP0UMC2_9BRYO</name>
<sequence length="238" mass="23827">MAMAIAGATVVAPGAAVALRDVSKLSMSSSSSGTASFFSSFRTQGTTPPHVMIRASGIRSKVARVVAVRPAASHEADPGAEEQRSARREVLAGLLAVGAALAASTTSREAYAFSGPGGDGAKETADKAADLLKAGDDLNVNEAPSRVGPGRIEDAAKSAKSVAQQAGAGSGANPSGIADDAVTKAREKLDEGKARFGDLFKGKVGSSSDIGDKASNLAGDAQNLANKAVSGAQDKVRF</sequence>
<gene>
    <name evidence="2" type="ORF">CSSPTR1EN2_LOCUS17664</name>
</gene>
<keyword evidence="3" id="KW-1185">Reference proteome</keyword>
<dbReference type="EMBL" id="OZ019897">
    <property type="protein sequence ID" value="CAK9225550.1"/>
    <property type="molecule type" value="Genomic_DNA"/>
</dbReference>
<dbReference type="Proteomes" id="UP001497512">
    <property type="component" value="Chromosome 5"/>
</dbReference>
<organism evidence="2 3">
    <name type="scientific">Sphagnum troendelagicum</name>
    <dbReference type="NCBI Taxonomy" id="128251"/>
    <lineage>
        <taxon>Eukaryota</taxon>
        <taxon>Viridiplantae</taxon>
        <taxon>Streptophyta</taxon>
        <taxon>Embryophyta</taxon>
        <taxon>Bryophyta</taxon>
        <taxon>Sphagnophytina</taxon>
        <taxon>Sphagnopsida</taxon>
        <taxon>Sphagnales</taxon>
        <taxon>Sphagnaceae</taxon>
        <taxon>Sphagnum</taxon>
    </lineage>
</organism>
<feature type="region of interest" description="Disordered" evidence="1">
    <location>
        <begin position="155"/>
        <end position="178"/>
    </location>
</feature>